<dbReference type="SUPFAM" id="SSF52540">
    <property type="entry name" value="P-loop containing nucleoside triphosphate hydrolases"/>
    <property type="match status" value="1"/>
</dbReference>
<protein>
    <recommendedName>
        <fullName evidence="10">tRNA modification GTPase MnmE</fullName>
        <ecNumber evidence="10">3.6.-.-</ecNumber>
    </recommendedName>
</protein>
<dbReference type="HAMAP" id="MF_00379">
    <property type="entry name" value="GTPase_MnmE"/>
    <property type="match status" value="1"/>
</dbReference>
<dbReference type="GO" id="GO:0005525">
    <property type="term" value="F:GTP binding"/>
    <property type="evidence" value="ECO:0007669"/>
    <property type="project" value="UniProtKB-UniRule"/>
</dbReference>
<dbReference type="HOGENOM" id="CLU_019624_4_1_0"/>
<dbReference type="PANTHER" id="PTHR42714:SF2">
    <property type="entry name" value="TRNA MODIFICATION GTPASE GTPBP3, MITOCHONDRIAL"/>
    <property type="match status" value="1"/>
</dbReference>
<dbReference type="GO" id="GO:0046872">
    <property type="term" value="F:metal ion binding"/>
    <property type="evidence" value="ECO:0007669"/>
    <property type="project" value="UniProtKB-KW"/>
</dbReference>
<dbReference type="NCBIfam" id="NF003661">
    <property type="entry name" value="PRK05291.1-3"/>
    <property type="match status" value="1"/>
</dbReference>
<evidence type="ECO:0000256" key="3">
    <source>
        <dbReference type="ARBA" id="ARBA00022694"/>
    </source>
</evidence>
<dbReference type="CDD" id="cd04164">
    <property type="entry name" value="trmE"/>
    <property type="match status" value="1"/>
</dbReference>
<evidence type="ECO:0000256" key="8">
    <source>
        <dbReference type="ARBA" id="ARBA00022958"/>
    </source>
</evidence>
<dbReference type="CDD" id="cd14858">
    <property type="entry name" value="TrmE_N"/>
    <property type="match status" value="1"/>
</dbReference>
<feature type="binding site" evidence="10">
    <location>
        <position position="242"/>
    </location>
    <ligand>
        <name>Mg(2+)</name>
        <dbReference type="ChEBI" id="CHEBI:18420"/>
    </ligand>
</feature>
<dbReference type="InterPro" id="IPR025867">
    <property type="entry name" value="MnmE_helical"/>
</dbReference>
<evidence type="ECO:0000256" key="7">
    <source>
        <dbReference type="ARBA" id="ARBA00022842"/>
    </source>
</evidence>
<comment type="caution">
    <text evidence="10">Lacks conserved residue(s) required for the propagation of feature annotation.</text>
</comment>
<dbReference type="GO" id="GO:0003924">
    <property type="term" value="F:GTPase activity"/>
    <property type="evidence" value="ECO:0007669"/>
    <property type="project" value="UniProtKB-UniRule"/>
</dbReference>
<dbReference type="Proteomes" id="UP000030700">
    <property type="component" value="Unassembled WGS sequence"/>
</dbReference>
<evidence type="ECO:0000256" key="1">
    <source>
        <dbReference type="ARBA" id="ARBA00011043"/>
    </source>
</evidence>
<feature type="binding site" evidence="10">
    <location>
        <position position="262"/>
    </location>
    <ligand>
        <name>K(+)</name>
        <dbReference type="ChEBI" id="CHEBI:29103"/>
    </ligand>
</feature>
<comment type="cofactor">
    <cofactor evidence="10">
        <name>K(+)</name>
        <dbReference type="ChEBI" id="CHEBI:29103"/>
    </cofactor>
    <text evidence="10">Binds 1 potassium ion per subunit.</text>
</comment>
<sequence length="464" mass="50793">MHATAFHDDDTIAAISTAPGEGGIGIVRLSGIRALQIASQLFRGSRQFDIASVPTHSLHYGHIVHPVSEEWLDEALLAVMRAPHSYTREDVVEIQCHGGMLPLRNILDAALTCGARLATPGEFTKRAYLNGRIDLAQAESVIDIIRAKTDAGLQLAVKQLQGKLSAQVRELRDALQQLLAEIEASIDFSDDDIELISFAQIQCELRRCLDELSRLLATAREGKIVRDGLSLAIVGKPNVGKSSLLNLLLQEERAIVTPIPGTTRDAIEEYINLSGIPIRLIDTAGIRDTDDHVERIGVERTRQIIQQADMAICLFDRSTPLTAEDRKFAEFVADNDKLIVLNKADLPAQWDVADILNLFAAPVSPIELSITQHLGVDALKQAMVERVLDVPLESVAVTNARHKQALSAAQASLRHAEQSAQAEMSPEFLAVDLRDALRHLGDITGETTTDDILDRIFSTFCIGK</sequence>
<feature type="binding site" evidence="10">
    <location>
        <position position="259"/>
    </location>
    <ligand>
        <name>K(+)</name>
        <dbReference type="ChEBI" id="CHEBI:29103"/>
    </ligand>
</feature>
<keyword evidence="4 10" id="KW-0479">Metal-binding</keyword>
<dbReference type="FunFam" id="3.30.1360.120:FF:000003">
    <property type="entry name" value="tRNA modification GTPase MnmE"/>
    <property type="match status" value="1"/>
</dbReference>
<dbReference type="PROSITE" id="PS51709">
    <property type="entry name" value="G_TRME"/>
    <property type="match status" value="1"/>
</dbReference>
<feature type="binding site" evidence="10">
    <location>
        <begin position="257"/>
        <end position="263"/>
    </location>
    <ligand>
        <name>GTP</name>
        <dbReference type="ChEBI" id="CHEBI:37565"/>
    </ligand>
</feature>
<organism evidence="13">
    <name type="scientific">Candidatus Moduliflexus flocculans</name>
    <dbReference type="NCBI Taxonomy" id="1499966"/>
    <lineage>
        <taxon>Bacteria</taxon>
        <taxon>Candidatus Moduliflexota</taxon>
        <taxon>Candidatus Moduliflexia</taxon>
        <taxon>Candidatus Moduliflexales</taxon>
        <taxon>Candidatus Moduliflexaceae</taxon>
    </lineage>
</organism>
<gene>
    <name evidence="10" type="primary">mnmE</name>
    <name evidence="10" type="synonym">trmE</name>
    <name evidence="13" type="ORF">U14_00026</name>
</gene>
<reference evidence="13" key="1">
    <citation type="journal article" date="2015" name="PeerJ">
        <title>First genomic representation of candidate bacterial phylum KSB3 points to enhanced environmental sensing as a trigger of wastewater bulking.</title>
        <authorList>
            <person name="Sekiguchi Y."/>
            <person name="Ohashi A."/>
            <person name="Parks D.H."/>
            <person name="Yamauchi T."/>
            <person name="Tyson G.W."/>
            <person name="Hugenholtz P."/>
        </authorList>
    </citation>
    <scope>NUCLEOTIDE SEQUENCE [LARGE SCALE GENOMIC DNA]</scope>
</reference>
<keyword evidence="5 10" id="KW-0547">Nucleotide-binding</keyword>
<feature type="binding site" evidence="10">
    <location>
        <position position="93"/>
    </location>
    <ligand>
        <name>(6S)-5-formyl-5,6,7,8-tetrahydrofolate</name>
        <dbReference type="ChEBI" id="CHEBI:57457"/>
    </ligand>
</feature>
<keyword evidence="8 10" id="KW-0630">Potassium</keyword>
<feature type="binding site" evidence="10">
    <location>
        <position position="238"/>
    </location>
    <ligand>
        <name>K(+)</name>
        <dbReference type="ChEBI" id="CHEBI:29103"/>
    </ligand>
</feature>
<accession>A0A0S6VPF2</accession>
<comment type="subunit">
    <text evidence="10">Homodimer. Heterotetramer of two MnmE and two MnmG subunits.</text>
</comment>
<dbReference type="STRING" id="1499966.U14_00026"/>
<dbReference type="InterPro" id="IPR027266">
    <property type="entry name" value="TrmE/GcvT-like"/>
</dbReference>
<evidence type="ECO:0000256" key="9">
    <source>
        <dbReference type="ARBA" id="ARBA00023134"/>
    </source>
</evidence>
<keyword evidence="3 10" id="KW-0819">tRNA processing</keyword>
<dbReference type="InterPro" id="IPR006073">
    <property type="entry name" value="GTP-bd"/>
</dbReference>
<dbReference type="GO" id="GO:0002098">
    <property type="term" value="P:tRNA wobble uridine modification"/>
    <property type="evidence" value="ECO:0007669"/>
    <property type="project" value="TreeGrafter"/>
</dbReference>
<dbReference type="SUPFAM" id="SSF116878">
    <property type="entry name" value="TrmE connector domain"/>
    <property type="match status" value="1"/>
</dbReference>
<evidence type="ECO:0000313" key="14">
    <source>
        <dbReference type="Proteomes" id="UP000030700"/>
    </source>
</evidence>
<keyword evidence="9 10" id="KW-0342">GTP-binding</keyword>
<dbReference type="InterPro" id="IPR027417">
    <property type="entry name" value="P-loop_NTPase"/>
</dbReference>
<dbReference type="NCBIfam" id="TIGR00231">
    <property type="entry name" value="small_GTP"/>
    <property type="match status" value="1"/>
</dbReference>
<dbReference type="Pfam" id="PF10396">
    <property type="entry name" value="TrmE_N"/>
    <property type="match status" value="1"/>
</dbReference>
<evidence type="ECO:0000259" key="12">
    <source>
        <dbReference type="PROSITE" id="PS51709"/>
    </source>
</evidence>
<proteinExistence type="inferred from homology"/>
<feature type="binding site" evidence="10">
    <location>
        <position position="263"/>
    </location>
    <ligand>
        <name>Mg(2+)</name>
        <dbReference type="ChEBI" id="CHEBI:18420"/>
    </ligand>
</feature>
<dbReference type="InterPro" id="IPR004520">
    <property type="entry name" value="GTPase_MnmE"/>
</dbReference>
<feature type="binding site" evidence="10">
    <location>
        <begin position="342"/>
        <end position="345"/>
    </location>
    <ligand>
        <name>GTP</name>
        <dbReference type="ChEBI" id="CHEBI:37565"/>
    </ligand>
</feature>
<dbReference type="Pfam" id="PF12631">
    <property type="entry name" value="MnmE_helical"/>
    <property type="match status" value="1"/>
</dbReference>
<evidence type="ECO:0000256" key="2">
    <source>
        <dbReference type="ARBA" id="ARBA00022490"/>
    </source>
</evidence>
<dbReference type="InterPro" id="IPR005225">
    <property type="entry name" value="Small_GTP-bd"/>
</dbReference>
<dbReference type="FunFam" id="3.40.50.300:FF:000494">
    <property type="entry name" value="tRNA modification GTPase MnmE"/>
    <property type="match status" value="1"/>
</dbReference>
<feature type="binding site" evidence="10">
    <location>
        <begin position="238"/>
        <end position="243"/>
    </location>
    <ligand>
        <name>GTP</name>
        <dbReference type="ChEBI" id="CHEBI:37565"/>
    </ligand>
</feature>
<comment type="similarity">
    <text evidence="1 10 11">Belongs to the TRAFAC class TrmE-Era-EngA-EngB-Septin-like GTPase superfamily. TrmE GTPase family.</text>
</comment>
<dbReference type="AlphaFoldDB" id="A0A0S6VPF2"/>
<feature type="binding site" evidence="10">
    <location>
        <position position="257"/>
    </location>
    <ligand>
        <name>K(+)</name>
        <dbReference type="ChEBI" id="CHEBI:29103"/>
    </ligand>
</feature>
<evidence type="ECO:0000256" key="4">
    <source>
        <dbReference type="ARBA" id="ARBA00022723"/>
    </source>
</evidence>
<dbReference type="Gene3D" id="1.20.120.430">
    <property type="entry name" value="tRNA modification GTPase MnmE domain 2"/>
    <property type="match status" value="1"/>
</dbReference>
<keyword evidence="6 10" id="KW-0378">Hydrolase</keyword>
<dbReference type="InterPro" id="IPR031168">
    <property type="entry name" value="G_TrmE"/>
</dbReference>
<feature type="binding site" evidence="10">
    <location>
        <position position="28"/>
    </location>
    <ligand>
        <name>(6S)-5-formyl-5,6,7,8-tetrahydrofolate</name>
        <dbReference type="ChEBI" id="CHEBI:57457"/>
    </ligand>
</feature>
<dbReference type="NCBIfam" id="TIGR00450">
    <property type="entry name" value="mnmE_trmE_thdF"/>
    <property type="match status" value="1"/>
</dbReference>
<dbReference type="EMBL" id="DF820455">
    <property type="protein sequence ID" value="GAK48818.1"/>
    <property type="molecule type" value="Genomic_DNA"/>
</dbReference>
<dbReference type="EC" id="3.6.-.-" evidence="10"/>
<evidence type="ECO:0000256" key="5">
    <source>
        <dbReference type="ARBA" id="ARBA00022741"/>
    </source>
</evidence>
<evidence type="ECO:0000256" key="10">
    <source>
        <dbReference type="HAMAP-Rule" id="MF_00379"/>
    </source>
</evidence>
<feature type="binding site" evidence="10">
    <location>
        <position position="132"/>
    </location>
    <ligand>
        <name>(6S)-5-formyl-5,6,7,8-tetrahydrofolate</name>
        <dbReference type="ChEBI" id="CHEBI:57457"/>
    </ligand>
</feature>
<comment type="subcellular location">
    <subcellularLocation>
        <location evidence="10">Cytoplasm</location>
    </subcellularLocation>
</comment>
<evidence type="ECO:0000313" key="13">
    <source>
        <dbReference type="EMBL" id="GAK48818.1"/>
    </source>
</evidence>
<dbReference type="GO" id="GO:0042802">
    <property type="term" value="F:identical protein binding"/>
    <property type="evidence" value="ECO:0007669"/>
    <property type="project" value="UniProtKB-ARBA"/>
</dbReference>
<dbReference type="GO" id="GO:0005829">
    <property type="term" value="C:cytosol"/>
    <property type="evidence" value="ECO:0007669"/>
    <property type="project" value="TreeGrafter"/>
</dbReference>
<keyword evidence="7 10" id="KW-0460">Magnesium</keyword>
<feature type="binding site" evidence="10">
    <location>
        <position position="464"/>
    </location>
    <ligand>
        <name>(6S)-5-formyl-5,6,7,8-tetrahydrofolate</name>
        <dbReference type="ChEBI" id="CHEBI:57457"/>
    </ligand>
</feature>
<feature type="domain" description="TrmE-type G" evidence="12">
    <location>
        <begin position="228"/>
        <end position="388"/>
    </location>
</feature>
<dbReference type="Pfam" id="PF01926">
    <property type="entry name" value="MMR_HSR1"/>
    <property type="match status" value="1"/>
</dbReference>
<evidence type="ECO:0000256" key="6">
    <source>
        <dbReference type="ARBA" id="ARBA00022801"/>
    </source>
</evidence>
<name>A0A0S6VPF2_9BACT</name>
<dbReference type="Gene3D" id="3.30.1360.120">
    <property type="entry name" value="Probable tRNA modification gtpase trme, domain 1"/>
    <property type="match status" value="1"/>
</dbReference>
<dbReference type="Gene3D" id="3.40.50.300">
    <property type="entry name" value="P-loop containing nucleotide triphosphate hydrolases"/>
    <property type="match status" value="1"/>
</dbReference>
<dbReference type="PANTHER" id="PTHR42714">
    <property type="entry name" value="TRNA MODIFICATION GTPASE GTPBP3"/>
    <property type="match status" value="1"/>
</dbReference>
<comment type="function">
    <text evidence="10">Exhibits a very high intrinsic GTPase hydrolysis rate. Involved in the addition of a carboxymethylaminomethyl (cmnm) group at the wobble position (U34) of certain tRNAs, forming tRNA-cmnm(5)s(2)U34.</text>
</comment>
<feature type="binding site" evidence="10">
    <location>
        <begin position="282"/>
        <end position="285"/>
    </location>
    <ligand>
        <name>GTP</name>
        <dbReference type="ChEBI" id="CHEBI:37565"/>
    </ligand>
</feature>
<dbReference type="GO" id="GO:0030488">
    <property type="term" value="P:tRNA methylation"/>
    <property type="evidence" value="ECO:0007669"/>
    <property type="project" value="TreeGrafter"/>
</dbReference>
<dbReference type="InterPro" id="IPR018948">
    <property type="entry name" value="GTP-bd_TrmE_N"/>
</dbReference>
<dbReference type="InterPro" id="IPR027368">
    <property type="entry name" value="MnmE_dom2"/>
</dbReference>
<keyword evidence="14" id="KW-1185">Reference proteome</keyword>
<keyword evidence="2 10" id="KW-0963">Cytoplasm</keyword>
<evidence type="ECO:0000256" key="11">
    <source>
        <dbReference type="RuleBase" id="RU003313"/>
    </source>
</evidence>